<dbReference type="Proteomes" id="UP000501926">
    <property type="component" value="Chromosome"/>
</dbReference>
<reference evidence="1" key="2">
    <citation type="submission" date="2006-01" db="EMBL/GenBank/DDBJ databases">
        <authorList>
            <person name="Genoscope"/>
        </authorList>
    </citation>
    <scope>NUCLEOTIDE SEQUENCE</scope>
</reference>
<protein>
    <submittedName>
        <fullName evidence="1">Uncharacterized protein</fullName>
    </submittedName>
</protein>
<gene>
    <name evidence="2" type="ORF">KsCSTR_20880</name>
    <name evidence="1" type="ORF">kuste3600</name>
</gene>
<dbReference type="AlphaFoldDB" id="Q1Q2X9"/>
<proteinExistence type="predicted"/>
<organism evidence="1">
    <name type="scientific">Kuenenia stuttgartiensis</name>
    <dbReference type="NCBI Taxonomy" id="174633"/>
    <lineage>
        <taxon>Bacteria</taxon>
        <taxon>Pseudomonadati</taxon>
        <taxon>Planctomycetota</taxon>
        <taxon>Candidatus Brocadiia</taxon>
        <taxon>Candidatus Brocadiales</taxon>
        <taxon>Candidatus Brocadiaceae</taxon>
        <taxon>Candidatus Kuenenia</taxon>
    </lineage>
</organism>
<evidence type="ECO:0000313" key="1">
    <source>
        <dbReference type="EMBL" id="CAJ74363.1"/>
    </source>
</evidence>
<reference evidence="1" key="1">
    <citation type="journal article" date="2006" name="Nature">
        <title>Deciphering the evolution and metabolism of an anammox bacterium from a community genome.</title>
        <authorList>
            <person name="Strous M."/>
            <person name="Pelletier E."/>
            <person name="Mangenot S."/>
            <person name="Rattei T."/>
            <person name="Lehner A."/>
            <person name="Taylor M.W."/>
            <person name="Horn M."/>
            <person name="Daims H."/>
            <person name="Bartol-Mavel D."/>
            <person name="Wincker P."/>
            <person name="Barbe V."/>
            <person name="Fonknechten N."/>
            <person name="Vallenet D."/>
            <person name="Segurens B."/>
            <person name="Schenowitz-Truong C."/>
            <person name="Medigue C."/>
            <person name="Collingro A."/>
            <person name="Snel B."/>
            <person name="Dutilh B.E."/>
            <person name="OpDenCamp H.J.M."/>
            <person name="vanDerDrift C."/>
            <person name="Cirpus I."/>
            <person name="vanDePas-Schoonen K.T."/>
            <person name="Harhangi H.R."/>
            <person name="vanNiftrik L."/>
            <person name="Schmid M."/>
            <person name="Keltjens J."/>
            <person name="vanDeVossenberg J."/>
            <person name="Kartal B."/>
            <person name="Meier H."/>
            <person name="Frishman D."/>
            <person name="Huynen M.A."/>
            <person name="Mewes H."/>
            <person name="Weissenbach J."/>
            <person name="Jetten M.S.M."/>
            <person name="Wagner M."/>
            <person name="LePaslier D."/>
        </authorList>
    </citation>
    <scope>NUCLEOTIDE SEQUENCE</scope>
</reference>
<reference evidence="2 3" key="3">
    <citation type="submission" date="2020-02" db="EMBL/GenBank/DDBJ databases">
        <title>Newly sequenced genome of strain CSTR1 showed variability in Candidatus Kuenenia stuttgartiensis genomes.</title>
        <authorList>
            <person name="Ding C."/>
            <person name="Adrian L."/>
        </authorList>
    </citation>
    <scope>NUCLEOTIDE SEQUENCE [LARGE SCALE GENOMIC DNA]</scope>
    <source>
        <strain evidence="2 3">CSTR1</strain>
    </source>
</reference>
<evidence type="ECO:0000313" key="2">
    <source>
        <dbReference type="EMBL" id="QII11467.1"/>
    </source>
</evidence>
<accession>Q1Q2X9</accession>
<dbReference type="EMBL" id="CP049055">
    <property type="protein sequence ID" value="QII11467.1"/>
    <property type="molecule type" value="Genomic_DNA"/>
</dbReference>
<sequence>MAYFCKAYYAMKRKTDSFCKVNGSLSHLLFSPPSSLYFSFAFLHWHSYSIGRLFFKKFHLFWHRNFSIS</sequence>
<evidence type="ECO:0000313" key="3">
    <source>
        <dbReference type="Proteomes" id="UP000501926"/>
    </source>
</evidence>
<name>Q1Q2X9_KUEST</name>
<dbReference type="EMBL" id="CT573071">
    <property type="protein sequence ID" value="CAJ74363.1"/>
    <property type="molecule type" value="Genomic_DNA"/>
</dbReference>